<evidence type="ECO:0000313" key="3">
    <source>
        <dbReference type="Proteomes" id="UP001208935"/>
    </source>
</evidence>
<gene>
    <name evidence="2" type="ORF">D5039_04290</name>
</gene>
<name>A0ABT3KQ39_9BURK</name>
<protein>
    <recommendedName>
        <fullName evidence="4">YfhG lipoprotein</fullName>
    </recommendedName>
</protein>
<sequence length="218" mass="23018">MPDRLALHAGAALRRFLSPGRAALLGALLLAGCGAPDTRPAPTMPAAAVAPADAASSTPGDGVAPPALEDPVAQWLAQAARILRLAPADLTQEITRLDAAQEASRQAPLLLAMALAQTRQPADTARALGLVQRVLGDNAPAAQTLHPLAQLLESRLLLQRRLEEQLDRQAQQLRDSQRRNEQLNEQLEAMRAIERSLTTRPAAPPASGNGGARPRPAQ</sequence>
<dbReference type="RefSeq" id="WP_265281185.1">
    <property type="nucleotide sequence ID" value="NZ_QZCW01000001.1"/>
</dbReference>
<keyword evidence="3" id="KW-1185">Reference proteome</keyword>
<dbReference type="Proteomes" id="UP001208935">
    <property type="component" value="Unassembled WGS sequence"/>
</dbReference>
<evidence type="ECO:0000313" key="2">
    <source>
        <dbReference type="EMBL" id="MCW5320428.1"/>
    </source>
</evidence>
<comment type="caution">
    <text evidence="2">The sequence shown here is derived from an EMBL/GenBank/DDBJ whole genome shotgun (WGS) entry which is preliminary data.</text>
</comment>
<evidence type="ECO:0000256" key="1">
    <source>
        <dbReference type="SAM" id="MobiDB-lite"/>
    </source>
</evidence>
<organism evidence="2 3">
    <name type="scientific">Verminephrobacter aporrectodeae subsp. tuberculatae</name>
    <dbReference type="NCBI Taxonomy" id="1110392"/>
    <lineage>
        <taxon>Bacteria</taxon>
        <taxon>Pseudomonadati</taxon>
        <taxon>Pseudomonadota</taxon>
        <taxon>Betaproteobacteria</taxon>
        <taxon>Burkholderiales</taxon>
        <taxon>Comamonadaceae</taxon>
        <taxon>Verminephrobacter</taxon>
    </lineage>
</organism>
<evidence type="ECO:0008006" key="4">
    <source>
        <dbReference type="Google" id="ProtNLM"/>
    </source>
</evidence>
<dbReference type="GeneID" id="77321843"/>
<reference evidence="3" key="1">
    <citation type="submission" date="2023-07" db="EMBL/GenBank/DDBJ databases">
        <title>Verminephrobacter genomes.</title>
        <authorList>
            <person name="Lund M.B."/>
        </authorList>
    </citation>
    <scope>NUCLEOTIDE SEQUENCE [LARGE SCALE GENOMIC DNA]</scope>
    <source>
        <strain evidence="3">AtM5-05</strain>
    </source>
</reference>
<feature type="region of interest" description="Disordered" evidence="1">
    <location>
        <begin position="170"/>
        <end position="218"/>
    </location>
</feature>
<accession>A0ABT3KQ39</accession>
<dbReference type="PROSITE" id="PS51257">
    <property type="entry name" value="PROKAR_LIPOPROTEIN"/>
    <property type="match status" value="1"/>
</dbReference>
<proteinExistence type="predicted"/>
<dbReference type="EMBL" id="QZCW01000001">
    <property type="protein sequence ID" value="MCW5320428.1"/>
    <property type="molecule type" value="Genomic_DNA"/>
</dbReference>